<feature type="compositionally biased region" description="Low complexity" evidence="2">
    <location>
        <begin position="76"/>
        <end position="95"/>
    </location>
</feature>
<dbReference type="AlphaFoldDB" id="A0A9W7C9Z7"/>
<dbReference type="EMBL" id="BRXX01000252">
    <property type="protein sequence ID" value="GMI00766.1"/>
    <property type="molecule type" value="Genomic_DNA"/>
</dbReference>
<organism evidence="3 4">
    <name type="scientific">Triparma verrucosa</name>
    <dbReference type="NCBI Taxonomy" id="1606542"/>
    <lineage>
        <taxon>Eukaryota</taxon>
        <taxon>Sar</taxon>
        <taxon>Stramenopiles</taxon>
        <taxon>Ochrophyta</taxon>
        <taxon>Bolidophyceae</taxon>
        <taxon>Parmales</taxon>
        <taxon>Triparmaceae</taxon>
        <taxon>Triparma</taxon>
    </lineage>
</organism>
<keyword evidence="1" id="KW-0175">Coiled coil</keyword>
<feature type="region of interest" description="Disordered" evidence="2">
    <location>
        <begin position="74"/>
        <end position="123"/>
    </location>
</feature>
<evidence type="ECO:0000313" key="4">
    <source>
        <dbReference type="Proteomes" id="UP001165160"/>
    </source>
</evidence>
<protein>
    <submittedName>
        <fullName evidence="3">Uncharacterized protein</fullName>
    </submittedName>
</protein>
<evidence type="ECO:0000256" key="1">
    <source>
        <dbReference type="SAM" id="Coils"/>
    </source>
</evidence>
<sequence>MRKTAAKYTGAHGFFSRKYSSSAPPSSPSFDAVTEASSEVLRRRIAAIEAAREQALSVDSDMIKAREKLKDVSKDAAALPGASPSPAAPTSPSSSTQANTQTNFPDEIRLPQTTSPPTDPTPAELAQLNQQVINLTAQMSGHRKAMNELQRQKDMLQNRLNPLSNATFIDDTLIDRYIESLTHDNRLTLLNHTELWEDVEEEDDEEPLGEDLFSASPNSAGISNSGGSWLLRQHLGRDKSIGEKLGETVETVTYRVVCKSLMQSLSSAIGSLHGIPIMDRADIRLYLVPSPHVQLPGGTNPDAAAMYAANMLQAAIQRSSKGPRKYHADKEFFLRDAVTETLLSHCQISAPLLKLFPIALQRALLGNILSIVTALISDTADGARVRILGHQLTLHFSPVGERDALGWITNMRNAAADKSRTGEEFEKSVREIGSDIAKSLKFLDKFHHRALGSGLLRVQIANMLARLILTLVDDILTGAKFDLWPNGGGPRVLAGLELRGEIDRDQIAENTDGGDD</sequence>
<comment type="caution">
    <text evidence="3">The sequence shown here is derived from an EMBL/GenBank/DDBJ whole genome shotgun (WGS) entry which is preliminary data.</text>
</comment>
<reference evidence="4" key="1">
    <citation type="journal article" date="2023" name="Commun. Biol.">
        <title>Genome analysis of Parmales, the sister group of diatoms, reveals the evolutionary specialization of diatoms from phago-mixotrophs to photoautotrophs.</title>
        <authorList>
            <person name="Ban H."/>
            <person name="Sato S."/>
            <person name="Yoshikawa S."/>
            <person name="Yamada K."/>
            <person name="Nakamura Y."/>
            <person name="Ichinomiya M."/>
            <person name="Sato N."/>
            <person name="Blanc-Mathieu R."/>
            <person name="Endo H."/>
            <person name="Kuwata A."/>
            <person name="Ogata H."/>
        </authorList>
    </citation>
    <scope>NUCLEOTIDE SEQUENCE [LARGE SCALE GENOMIC DNA]</scope>
    <source>
        <strain evidence="4">NIES 3699</strain>
    </source>
</reference>
<name>A0A9W7C9Z7_9STRA</name>
<evidence type="ECO:0000256" key="2">
    <source>
        <dbReference type="SAM" id="MobiDB-lite"/>
    </source>
</evidence>
<accession>A0A9W7C9Z7</accession>
<evidence type="ECO:0000313" key="3">
    <source>
        <dbReference type="EMBL" id="GMI00766.1"/>
    </source>
</evidence>
<gene>
    <name evidence="3" type="ORF">TrVE_jg6550</name>
</gene>
<proteinExistence type="predicted"/>
<feature type="coiled-coil region" evidence="1">
    <location>
        <begin position="125"/>
        <end position="166"/>
    </location>
</feature>
<keyword evidence="4" id="KW-1185">Reference proteome</keyword>
<feature type="region of interest" description="Disordered" evidence="2">
    <location>
        <begin position="16"/>
        <end position="36"/>
    </location>
</feature>
<dbReference type="Proteomes" id="UP001165160">
    <property type="component" value="Unassembled WGS sequence"/>
</dbReference>